<evidence type="ECO:0000256" key="2">
    <source>
        <dbReference type="ARBA" id="ARBA00022448"/>
    </source>
</evidence>
<evidence type="ECO:0000256" key="3">
    <source>
        <dbReference type="ARBA" id="ARBA00022833"/>
    </source>
</evidence>
<keyword evidence="2" id="KW-0813">Transport</keyword>
<dbReference type="InterPro" id="IPR058792">
    <property type="entry name" value="Beta-barrel_RND_2"/>
</dbReference>
<name>A0A2X2CYJ8_PSELU</name>
<keyword evidence="6" id="KW-0175">Coiled coil</keyword>
<keyword evidence="4" id="KW-0105">Cadmium resistance</keyword>
<dbReference type="GO" id="GO:0060003">
    <property type="term" value="P:copper ion export"/>
    <property type="evidence" value="ECO:0007669"/>
    <property type="project" value="TreeGrafter"/>
</dbReference>
<dbReference type="InterPro" id="IPR058648">
    <property type="entry name" value="HH_CzcB-like"/>
</dbReference>
<dbReference type="InterPro" id="IPR051909">
    <property type="entry name" value="MFP_Cation_Efflux"/>
</dbReference>
<dbReference type="Gene3D" id="1.10.287.470">
    <property type="entry name" value="Helix hairpin bin"/>
    <property type="match status" value="1"/>
</dbReference>
<feature type="coiled-coil region" evidence="6">
    <location>
        <begin position="209"/>
        <end position="243"/>
    </location>
</feature>
<dbReference type="FunFam" id="2.40.420.20:FF:000006">
    <property type="entry name" value="RND family efflux transporter MFP subunit"/>
    <property type="match status" value="1"/>
</dbReference>
<comment type="function">
    <text evidence="5">CzcA and CzcB together would act in zinc efflux nearly as effectively as the complete czc efflux system (CzcABC). The CzcB protein is thought to funnel zinc cations to the CzcA transport protein.</text>
</comment>
<dbReference type="InterPro" id="IPR058647">
    <property type="entry name" value="BSH_CzcB-like"/>
</dbReference>
<dbReference type="AlphaFoldDB" id="A0A2X2CYJ8"/>
<dbReference type="Gene3D" id="2.40.420.20">
    <property type="match status" value="1"/>
</dbReference>
<evidence type="ECO:0000256" key="1">
    <source>
        <dbReference type="ARBA" id="ARBA00009477"/>
    </source>
</evidence>
<feature type="domain" description="CzcB-like barrel-sandwich hybrid" evidence="10">
    <location>
        <begin position="141"/>
        <end position="284"/>
    </location>
</feature>
<comment type="similarity">
    <text evidence="1">Belongs to the membrane fusion protein (MFP) (TC 8.A.1) family.</text>
</comment>
<dbReference type="GO" id="GO:0016020">
    <property type="term" value="C:membrane"/>
    <property type="evidence" value="ECO:0007669"/>
    <property type="project" value="InterPro"/>
</dbReference>
<dbReference type="Pfam" id="PF25975">
    <property type="entry name" value="CzcB_C"/>
    <property type="match status" value="1"/>
</dbReference>
<dbReference type="GO" id="GO:0046914">
    <property type="term" value="F:transition metal ion binding"/>
    <property type="evidence" value="ECO:0007669"/>
    <property type="project" value="TreeGrafter"/>
</dbReference>
<evidence type="ECO:0000259" key="11">
    <source>
        <dbReference type="Pfam" id="PF25975"/>
    </source>
</evidence>
<dbReference type="GO" id="GO:0046686">
    <property type="term" value="P:response to cadmium ion"/>
    <property type="evidence" value="ECO:0007669"/>
    <property type="project" value="UniProtKB-KW"/>
</dbReference>
<evidence type="ECO:0000256" key="5">
    <source>
        <dbReference type="ARBA" id="ARBA00058766"/>
    </source>
</evidence>
<dbReference type="Gene3D" id="2.40.50.100">
    <property type="match status" value="1"/>
</dbReference>
<evidence type="ECO:0000256" key="4">
    <source>
        <dbReference type="ARBA" id="ARBA00043263"/>
    </source>
</evidence>
<dbReference type="FunFam" id="2.40.30.170:FF:000010">
    <property type="entry name" value="Efflux RND transporter periplasmic adaptor subunit"/>
    <property type="match status" value="1"/>
</dbReference>
<feature type="domain" description="CusB-like beta-barrel" evidence="9">
    <location>
        <begin position="288"/>
        <end position="363"/>
    </location>
</feature>
<dbReference type="SUPFAM" id="SSF111369">
    <property type="entry name" value="HlyD-like secretion proteins"/>
    <property type="match status" value="1"/>
</dbReference>
<proteinExistence type="inferred from homology"/>
<evidence type="ECO:0000259" key="10">
    <source>
        <dbReference type="Pfam" id="PF25973"/>
    </source>
</evidence>
<organism evidence="12 13">
    <name type="scientific">Pseudomonas luteola</name>
    <dbReference type="NCBI Taxonomy" id="47886"/>
    <lineage>
        <taxon>Bacteria</taxon>
        <taxon>Pseudomonadati</taxon>
        <taxon>Pseudomonadota</taxon>
        <taxon>Gammaproteobacteria</taxon>
        <taxon>Pseudomonadales</taxon>
        <taxon>Pseudomonadaceae</taxon>
        <taxon>Pseudomonas</taxon>
    </lineage>
</organism>
<gene>
    <name evidence="12" type="primary">czcB</name>
    <name evidence="12" type="ORF">NCTC11842_01545</name>
</gene>
<evidence type="ECO:0000313" key="12">
    <source>
        <dbReference type="EMBL" id="SPZ05025.1"/>
    </source>
</evidence>
<dbReference type="Pfam" id="PF25893">
    <property type="entry name" value="HH_CzcB"/>
    <property type="match status" value="1"/>
</dbReference>
<dbReference type="InterPro" id="IPR058649">
    <property type="entry name" value="CzcB_C"/>
</dbReference>
<evidence type="ECO:0000259" key="9">
    <source>
        <dbReference type="Pfam" id="PF25954"/>
    </source>
</evidence>
<protein>
    <submittedName>
        <fullName evidence="12">CzcB family cobalt/zinc/cadmium efflux transporter membrane fusion protein</fullName>
    </submittedName>
</protein>
<dbReference type="GO" id="GO:0030288">
    <property type="term" value="C:outer membrane-bounded periplasmic space"/>
    <property type="evidence" value="ECO:0007669"/>
    <property type="project" value="TreeGrafter"/>
</dbReference>
<evidence type="ECO:0000256" key="7">
    <source>
        <dbReference type="SAM" id="MobiDB-lite"/>
    </source>
</evidence>
<dbReference type="Gene3D" id="2.40.30.170">
    <property type="match status" value="1"/>
</dbReference>
<dbReference type="EMBL" id="UAUF01000010">
    <property type="protein sequence ID" value="SPZ05025.1"/>
    <property type="molecule type" value="Genomic_DNA"/>
</dbReference>
<evidence type="ECO:0000313" key="13">
    <source>
        <dbReference type="Proteomes" id="UP000250443"/>
    </source>
</evidence>
<dbReference type="GO" id="GO:0015679">
    <property type="term" value="P:plasma membrane copper ion transport"/>
    <property type="evidence" value="ECO:0007669"/>
    <property type="project" value="TreeGrafter"/>
</dbReference>
<dbReference type="PANTHER" id="PTHR30097:SF4">
    <property type="entry name" value="SLR6042 PROTEIN"/>
    <property type="match status" value="1"/>
</dbReference>
<dbReference type="PANTHER" id="PTHR30097">
    <property type="entry name" value="CATION EFFLUX SYSTEM PROTEIN CUSB"/>
    <property type="match status" value="1"/>
</dbReference>
<dbReference type="NCBIfam" id="TIGR01730">
    <property type="entry name" value="RND_mfp"/>
    <property type="match status" value="1"/>
</dbReference>
<evidence type="ECO:0000256" key="6">
    <source>
        <dbReference type="SAM" id="Coils"/>
    </source>
</evidence>
<feature type="region of interest" description="Disordered" evidence="7">
    <location>
        <begin position="38"/>
        <end position="98"/>
    </location>
</feature>
<dbReference type="InterPro" id="IPR006143">
    <property type="entry name" value="RND_pump_MFP"/>
</dbReference>
<dbReference type="Proteomes" id="UP000250443">
    <property type="component" value="Unassembled WGS sequence"/>
</dbReference>
<sequence length="441" mass="47276">MSKKQRVSITTILAVVIGLGLSLGIDGAVTKHELRAQEHDHPHGEDDHSSEVKKEAASAAPHHEEKGAHEKHEGESHAEEEQGDEHGENHEGEHGDEHKEGAIELSAEQIKAAGITLGTARSGQINNVLSLPGEIRFNEDRTAHVVPRAMGVVEAVKVNLGEQVKKGQVLAIISSQQVSEQRSELAAAQQRAALARTLFNREKKLWEEKISAEQDYLQARQALQEAEINLKNALQKTQALSGSSSLSGGNRYEVRAPFDGTVIEKHVVLGEVVNDTSNVFVLTDLSHVWATFNVSARDLGRVVVGKKVEVVAAELGSTAQGVVAYVGSLLGEQTRAATARVTLNNPEGAWRPGLFVTINVATSTQKAAVTVPVQSIQTLEDKPSVFVRTPEGFQAQPVQLGVRDSGFVEVTNGLDAGTQIAVEGSFILKSELGKGSAEHSH</sequence>
<feature type="domain" description="CzcB-like C-terminal circularly permuted SH3-like" evidence="11">
    <location>
        <begin position="369"/>
        <end position="429"/>
    </location>
</feature>
<dbReference type="RefSeq" id="WP_112297670.1">
    <property type="nucleotide sequence ID" value="NZ_UAUF01000010.1"/>
</dbReference>
<accession>A0A2X2CYJ8</accession>
<dbReference type="GO" id="GO:0022857">
    <property type="term" value="F:transmembrane transporter activity"/>
    <property type="evidence" value="ECO:0007669"/>
    <property type="project" value="InterPro"/>
</dbReference>
<feature type="domain" description="CzcB-like alpha-helical hairpin" evidence="8">
    <location>
        <begin position="180"/>
        <end position="239"/>
    </location>
</feature>
<evidence type="ECO:0000259" key="8">
    <source>
        <dbReference type="Pfam" id="PF25893"/>
    </source>
</evidence>
<reference evidence="12 13" key="1">
    <citation type="submission" date="2018-06" db="EMBL/GenBank/DDBJ databases">
        <authorList>
            <consortium name="Pathogen Informatics"/>
            <person name="Doyle S."/>
        </authorList>
    </citation>
    <scope>NUCLEOTIDE SEQUENCE [LARGE SCALE GENOMIC DNA]</scope>
    <source>
        <strain evidence="12 13">NCTC11842</strain>
    </source>
</reference>
<dbReference type="Pfam" id="PF25954">
    <property type="entry name" value="Beta-barrel_RND_2"/>
    <property type="match status" value="1"/>
</dbReference>
<dbReference type="Pfam" id="PF25973">
    <property type="entry name" value="BSH_CzcB"/>
    <property type="match status" value="1"/>
</dbReference>
<keyword evidence="3" id="KW-0862">Zinc</keyword>